<dbReference type="OrthoDB" id="1295485at2759"/>
<evidence type="ECO:0000259" key="5">
    <source>
        <dbReference type="Pfam" id="PF23598"/>
    </source>
</evidence>
<dbReference type="PANTHER" id="PTHR48051">
    <property type="match status" value="1"/>
</dbReference>
<dbReference type="Gene3D" id="3.80.10.10">
    <property type="entry name" value="Ribonuclease Inhibitor"/>
    <property type="match status" value="1"/>
</dbReference>
<comment type="caution">
    <text evidence="6">The sequence shown here is derived from an EMBL/GenBank/DDBJ whole genome shotgun (WGS) entry which is preliminary data.</text>
</comment>
<dbReference type="InterPro" id="IPR050216">
    <property type="entry name" value="LRR_domain-containing"/>
</dbReference>
<keyword evidence="7" id="KW-1185">Reference proteome</keyword>
<dbReference type="AlphaFoldDB" id="A0A835Q5E3"/>
<dbReference type="SMART" id="SM00369">
    <property type="entry name" value="LRR_TYP"/>
    <property type="match status" value="9"/>
</dbReference>
<evidence type="ECO:0000256" key="1">
    <source>
        <dbReference type="ARBA" id="ARBA00022614"/>
    </source>
</evidence>
<evidence type="ECO:0000256" key="4">
    <source>
        <dbReference type="ARBA" id="ARBA00037519"/>
    </source>
</evidence>
<dbReference type="InterPro" id="IPR032675">
    <property type="entry name" value="LRR_dom_sf"/>
</dbReference>
<protein>
    <recommendedName>
        <fullName evidence="5">Disease resistance R13L4/SHOC-2-like LRR domain-containing protein</fullName>
    </recommendedName>
</protein>
<dbReference type="Proteomes" id="UP000636800">
    <property type="component" value="Chromosome 10"/>
</dbReference>
<dbReference type="SMART" id="SM00364">
    <property type="entry name" value="LRR_BAC"/>
    <property type="match status" value="10"/>
</dbReference>
<dbReference type="InterPro" id="IPR001611">
    <property type="entry name" value="Leu-rich_rpt"/>
</dbReference>
<reference evidence="6 7" key="1">
    <citation type="journal article" date="2020" name="Nat. Food">
        <title>A phased Vanilla planifolia genome enables genetic improvement of flavour and production.</title>
        <authorList>
            <person name="Hasing T."/>
            <person name="Tang H."/>
            <person name="Brym M."/>
            <person name="Khazi F."/>
            <person name="Huang T."/>
            <person name="Chambers A.H."/>
        </authorList>
    </citation>
    <scope>NUCLEOTIDE SEQUENCE [LARGE SCALE GENOMIC DNA]</scope>
    <source>
        <tissue evidence="6">Leaf</tissue>
    </source>
</reference>
<feature type="domain" description="Disease resistance R13L4/SHOC-2-like LRR" evidence="5">
    <location>
        <begin position="284"/>
        <end position="363"/>
    </location>
</feature>
<dbReference type="PANTHER" id="PTHR48051:SF54">
    <property type="entry name" value="LEUCINE-RICH REPEAT-CONTAINING PROTEIN"/>
    <property type="match status" value="1"/>
</dbReference>
<proteinExistence type="inferred from homology"/>
<dbReference type="Pfam" id="PF23598">
    <property type="entry name" value="LRR_14"/>
    <property type="match status" value="2"/>
</dbReference>
<feature type="domain" description="Disease resistance R13L4/SHOC-2-like LRR" evidence="5">
    <location>
        <begin position="208"/>
        <end position="274"/>
    </location>
</feature>
<gene>
    <name evidence="6" type="ORF">HPP92_020545</name>
</gene>
<evidence type="ECO:0000256" key="3">
    <source>
        <dbReference type="ARBA" id="ARBA00023786"/>
    </source>
</evidence>
<accession>A0A835Q5E3</accession>
<comment type="similarity">
    <text evidence="3">Belongs to the SHOC2 family.</text>
</comment>
<keyword evidence="2" id="KW-0677">Repeat</keyword>
<sequence length="563" mass="62537">MSSHFHTTEDVVKEIMRIHRCLQPRPSVDEVEAALAIVRDVDKEERLRNETISKQQKAAEIPEELFLILKEMQRGIVHSQSKAQRREAMKLLDLENIHALLDQLVWKASDCLRLGSNVSVSATSVGSSAAKAASSPSGLYSEKNERGRNEIIGVDDFYINKTIPAVKPSVAYGDEQEKLSLIKLASIIEISSKKGTPDLNLHNKLMDEVDWLPNSIGKLSFLLTLDLSENSIIAIPSTIGSLSSLKSLDFRANQITELPSTIGNLLHLHNLQLSSNLLTFLPSTLGKLLSLAELDLSYNRLDYLPDAIGHLVNLKKLNIEANNIEELPHTIGNCSSLVELRANYNHLKCLPEAIGRLDSLEILFVRYNNIKGLPTTMASLSRLKEVDVSFNELESIPASLCLLTTLVKLNVGNNFADLKSLPRAIGNLEMLVELDINNNQIKVLPDSFGMLTQLCVLKVEGNPLEVPPKQVTEMGAQMFSNYSTGNGVFESEVINNFITKVEELHNIKVRSFDSQAVVHYMAEMVARRAVRSLPSKSKKGSFNICIFTNPSRRTNHDLDNVKS</sequence>
<organism evidence="6 7">
    <name type="scientific">Vanilla planifolia</name>
    <name type="common">Vanilla</name>
    <dbReference type="NCBI Taxonomy" id="51239"/>
    <lineage>
        <taxon>Eukaryota</taxon>
        <taxon>Viridiplantae</taxon>
        <taxon>Streptophyta</taxon>
        <taxon>Embryophyta</taxon>
        <taxon>Tracheophyta</taxon>
        <taxon>Spermatophyta</taxon>
        <taxon>Magnoliopsida</taxon>
        <taxon>Liliopsida</taxon>
        <taxon>Asparagales</taxon>
        <taxon>Orchidaceae</taxon>
        <taxon>Vanilloideae</taxon>
        <taxon>Vanilleae</taxon>
        <taxon>Vanilla</taxon>
    </lineage>
</organism>
<dbReference type="FunFam" id="3.80.10.10:FF:000405">
    <property type="entry name" value="Plant intracellular Ras-group-related LRR protein 4"/>
    <property type="match status" value="1"/>
</dbReference>
<evidence type="ECO:0000256" key="2">
    <source>
        <dbReference type="ARBA" id="ARBA00022737"/>
    </source>
</evidence>
<dbReference type="GO" id="GO:0005737">
    <property type="term" value="C:cytoplasm"/>
    <property type="evidence" value="ECO:0007669"/>
    <property type="project" value="TreeGrafter"/>
</dbReference>
<dbReference type="InterPro" id="IPR055414">
    <property type="entry name" value="LRR_R13L4/SHOC2-like"/>
</dbReference>
<keyword evidence="1" id="KW-0433">Leucine-rich repeat</keyword>
<dbReference type="PROSITE" id="PS51450">
    <property type="entry name" value="LRR"/>
    <property type="match status" value="1"/>
</dbReference>
<dbReference type="InterPro" id="IPR003591">
    <property type="entry name" value="Leu-rich_rpt_typical-subtyp"/>
</dbReference>
<dbReference type="EMBL" id="JADCNL010000010">
    <property type="protein sequence ID" value="KAG0464476.1"/>
    <property type="molecule type" value="Genomic_DNA"/>
</dbReference>
<dbReference type="Pfam" id="PF00560">
    <property type="entry name" value="LRR_1"/>
    <property type="match status" value="1"/>
</dbReference>
<name>A0A835Q5E3_VANPL</name>
<evidence type="ECO:0000313" key="6">
    <source>
        <dbReference type="EMBL" id="KAG0464476.1"/>
    </source>
</evidence>
<evidence type="ECO:0000313" key="7">
    <source>
        <dbReference type="Proteomes" id="UP000636800"/>
    </source>
</evidence>
<comment type="function">
    <text evidence="4">Leucine-rich repeat protein that likely mediates protein interactions, possibly in the context of signal transduction.</text>
</comment>
<dbReference type="SUPFAM" id="SSF52058">
    <property type="entry name" value="L domain-like"/>
    <property type="match status" value="1"/>
</dbReference>